<evidence type="ECO:0000313" key="1">
    <source>
        <dbReference type="EMBL" id="KAH8016647.1"/>
    </source>
</evidence>
<proteinExistence type="predicted"/>
<organism evidence="1 2">
    <name type="scientific">Sphaerodactylus townsendi</name>
    <dbReference type="NCBI Taxonomy" id="933632"/>
    <lineage>
        <taxon>Eukaryota</taxon>
        <taxon>Metazoa</taxon>
        <taxon>Chordata</taxon>
        <taxon>Craniata</taxon>
        <taxon>Vertebrata</taxon>
        <taxon>Euteleostomi</taxon>
        <taxon>Lepidosauria</taxon>
        <taxon>Squamata</taxon>
        <taxon>Bifurcata</taxon>
        <taxon>Gekkota</taxon>
        <taxon>Sphaerodactylidae</taxon>
        <taxon>Sphaerodactylus</taxon>
    </lineage>
</organism>
<reference evidence="1" key="1">
    <citation type="submission" date="2021-08" db="EMBL/GenBank/DDBJ databases">
        <title>The first chromosome-level gecko genome reveals the dynamic sex chromosomes of Neotropical dwarf geckos (Sphaerodactylidae: Sphaerodactylus).</title>
        <authorList>
            <person name="Pinto B.J."/>
            <person name="Keating S.E."/>
            <person name="Gamble T."/>
        </authorList>
    </citation>
    <scope>NUCLEOTIDE SEQUENCE</scope>
    <source>
        <strain evidence="1">TG3544</strain>
    </source>
</reference>
<sequence>MRYLASPVPISCISRLPHLPYLRPCGGSGFLHCAHSFELDGLMTGDGVWWLYSWESVVKTPTIIPTWTTPNQKPRSRSRRELGVTSEVGAAWWQRDQGCLAIVNFYLPAISYIYSDL</sequence>
<accession>A0ACB8GB15</accession>
<protein>
    <submittedName>
        <fullName evidence="1">Uncharacterized protein</fullName>
    </submittedName>
</protein>
<gene>
    <name evidence="1" type="ORF">K3G42_021085</name>
</gene>
<evidence type="ECO:0000313" key="2">
    <source>
        <dbReference type="Proteomes" id="UP000827872"/>
    </source>
</evidence>
<dbReference type="Proteomes" id="UP000827872">
    <property type="component" value="Linkage Group LG01"/>
</dbReference>
<dbReference type="EMBL" id="CM037614">
    <property type="protein sequence ID" value="KAH8016647.1"/>
    <property type="molecule type" value="Genomic_DNA"/>
</dbReference>
<name>A0ACB8GB15_9SAUR</name>
<keyword evidence="2" id="KW-1185">Reference proteome</keyword>
<comment type="caution">
    <text evidence="1">The sequence shown here is derived from an EMBL/GenBank/DDBJ whole genome shotgun (WGS) entry which is preliminary data.</text>
</comment>